<dbReference type="AlphaFoldDB" id="A0AAE3KSB7"/>
<dbReference type="PANTHER" id="PTHR36558:SF1">
    <property type="entry name" value="RESTRICTION ENDONUCLEASE DOMAIN-CONTAINING PROTEIN-RELATED"/>
    <property type="match status" value="1"/>
</dbReference>
<evidence type="ECO:0000259" key="1">
    <source>
        <dbReference type="Pfam" id="PF05685"/>
    </source>
</evidence>
<dbReference type="EMBL" id="JAMZMM010000622">
    <property type="protein sequence ID" value="MCP2732493.1"/>
    <property type="molecule type" value="Genomic_DNA"/>
</dbReference>
<dbReference type="Proteomes" id="UP001204953">
    <property type="component" value="Unassembled WGS sequence"/>
</dbReference>
<dbReference type="Gene3D" id="3.90.1570.10">
    <property type="entry name" value="tt1808, chain A"/>
    <property type="match status" value="1"/>
</dbReference>
<accession>A0AAE3KSB7</accession>
<keyword evidence="2" id="KW-0255">Endonuclease</keyword>
<organism evidence="2 3">
    <name type="scientific">Limnofasciculus baicalensis BBK-W-15</name>
    <dbReference type="NCBI Taxonomy" id="2699891"/>
    <lineage>
        <taxon>Bacteria</taxon>
        <taxon>Bacillati</taxon>
        <taxon>Cyanobacteriota</taxon>
        <taxon>Cyanophyceae</taxon>
        <taxon>Coleofasciculales</taxon>
        <taxon>Coleofasciculaceae</taxon>
        <taxon>Limnofasciculus</taxon>
        <taxon>Limnofasciculus baicalensis</taxon>
    </lineage>
</organism>
<dbReference type="Pfam" id="PF05685">
    <property type="entry name" value="Uma2"/>
    <property type="match status" value="1"/>
</dbReference>
<sequence>MIAQTSPPNLTSDTTTTRLTPDEYRAIEETAEERHEYCNGEIITMPGGSPAHSRIAVDMTTFLNLNLRDTNFQTYNGDLRIWIPSFNHGTYADVFVIDGEPEFHGERTDEILNPLLIVEVLSPSTEAYDRGEKFRKYRSLPSFREYLIVSQIEPYVEQYHNLDPNSNDRWEWQVCDSIDGSIVLHSLNNLELPLSEIYRRINF</sequence>
<proteinExistence type="predicted"/>
<keyword evidence="2" id="KW-0378">Hydrolase</keyword>
<dbReference type="InterPro" id="IPR011335">
    <property type="entry name" value="Restrct_endonuc-II-like"/>
</dbReference>
<gene>
    <name evidence="2" type="ORF">NJ959_29095</name>
</gene>
<protein>
    <submittedName>
        <fullName evidence="2">Uma2 family endonuclease</fullName>
    </submittedName>
</protein>
<name>A0AAE3KSB7_9CYAN</name>
<dbReference type="RefSeq" id="WP_254015203.1">
    <property type="nucleotide sequence ID" value="NZ_JAMZMM010000622.1"/>
</dbReference>
<comment type="caution">
    <text evidence="2">The sequence shown here is derived from an EMBL/GenBank/DDBJ whole genome shotgun (WGS) entry which is preliminary data.</text>
</comment>
<evidence type="ECO:0000313" key="3">
    <source>
        <dbReference type="Proteomes" id="UP001204953"/>
    </source>
</evidence>
<feature type="domain" description="Putative restriction endonuclease" evidence="1">
    <location>
        <begin position="22"/>
        <end position="192"/>
    </location>
</feature>
<dbReference type="InterPro" id="IPR012296">
    <property type="entry name" value="Nuclease_put_TT1808"/>
</dbReference>
<evidence type="ECO:0000313" key="2">
    <source>
        <dbReference type="EMBL" id="MCP2732493.1"/>
    </source>
</evidence>
<dbReference type="CDD" id="cd06260">
    <property type="entry name" value="DUF820-like"/>
    <property type="match status" value="1"/>
</dbReference>
<dbReference type="PANTHER" id="PTHR36558">
    <property type="entry name" value="GLR1098 PROTEIN"/>
    <property type="match status" value="1"/>
</dbReference>
<dbReference type="GO" id="GO:0004519">
    <property type="term" value="F:endonuclease activity"/>
    <property type="evidence" value="ECO:0007669"/>
    <property type="project" value="UniProtKB-KW"/>
</dbReference>
<reference evidence="2" key="1">
    <citation type="submission" date="2022-06" db="EMBL/GenBank/DDBJ databases">
        <title>New cyanobacteria of genus Symplocastrum in benthos of Lake Baikal.</title>
        <authorList>
            <person name="Sorokovikova E."/>
            <person name="Tikhonova I."/>
            <person name="Krasnopeev A."/>
            <person name="Evseev P."/>
            <person name="Gladkikh A."/>
            <person name="Belykh O."/>
        </authorList>
    </citation>
    <scope>NUCLEOTIDE SEQUENCE</scope>
    <source>
        <strain evidence="2">BBK-W-15</strain>
    </source>
</reference>
<dbReference type="SUPFAM" id="SSF52980">
    <property type="entry name" value="Restriction endonuclease-like"/>
    <property type="match status" value="1"/>
</dbReference>
<keyword evidence="3" id="KW-1185">Reference proteome</keyword>
<dbReference type="InterPro" id="IPR008538">
    <property type="entry name" value="Uma2"/>
</dbReference>
<keyword evidence="2" id="KW-0540">Nuclease</keyword>